<feature type="coiled-coil region" evidence="1">
    <location>
        <begin position="321"/>
        <end position="388"/>
    </location>
</feature>
<dbReference type="HOGENOM" id="CLU_051171_0_0_6"/>
<feature type="compositionally biased region" description="Basic and acidic residues" evidence="2">
    <location>
        <begin position="72"/>
        <end position="85"/>
    </location>
</feature>
<gene>
    <name evidence="3" type="ORF">Thimo_2692</name>
</gene>
<dbReference type="PATRIC" id="fig|765912.4.peg.2637"/>
<dbReference type="KEGG" id="tmb:Thimo_2692"/>
<protein>
    <submittedName>
        <fullName evidence="3">Uncharacterized protein</fullName>
    </submittedName>
</protein>
<dbReference type="eggNOG" id="COG3064">
    <property type="taxonomic scope" value="Bacteria"/>
</dbReference>
<name>L0GXA8_9GAMM</name>
<feature type="region of interest" description="Disordered" evidence="2">
    <location>
        <begin position="61"/>
        <end position="118"/>
    </location>
</feature>
<evidence type="ECO:0000256" key="1">
    <source>
        <dbReference type="SAM" id="Coils"/>
    </source>
</evidence>
<dbReference type="Proteomes" id="UP000010816">
    <property type="component" value="Chromosome"/>
</dbReference>
<keyword evidence="1" id="KW-0175">Coiled coil</keyword>
<sequence>MTDSSEGPVSREALYEMVWSEPMLRVAARFGVSSSYMARVCTLLNVPRPERGYWAKLAIGKAPKQPPLPEPRPGDPLEWTRDGALPKRARSLPKPPDQRPRGKRTVKRQLPDRHPLVSGAKPLFEAGRLSWHGKYLKPAKKLLVDLPVTQTGLDKAIAFANELFLALEARDHRVVIAPNSERFHRAKVDERENPGKGHHHHDLWSPMRCTVVYIGTVAIGLTVIEMSEEAEARYVNGEYVRLTDYVPKRRGRYVHDHGWTSTHDFPTGRRCLQAYSPYPRADWTQQWRETPSRDLSGRIPSIVRELEKATVEIARLVEKGERQAEIERQRWEAQREQWRREEEARQAAKALKDSKEELLQVIDAWAEAKRLEELFADAERRAQDLPDEQRERTMERIRRARTLIGSTDALERFGAWRAPEER</sequence>
<dbReference type="EMBL" id="CP003051">
    <property type="protein sequence ID" value="AGA91403.1"/>
    <property type="molecule type" value="Genomic_DNA"/>
</dbReference>
<evidence type="ECO:0000256" key="2">
    <source>
        <dbReference type="SAM" id="MobiDB-lite"/>
    </source>
</evidence>
<dbReference type="STRING" id="765912.Thimo_2692"/>
<evidence type="ECO:0000313" key="4">
    <source>
        <dbReference type="Proteomes" id="UP000010816"/>
    </source>
</evidence>
<keyword evidence="4" id="KW-1185">Reference proteome</keyword>
<organism evidence="3 4">
    <name type="scientific">Thioflavicoccus mobilis 8321</name>
    <dbReference type="NCBI Taxonomy" id="765912"/>
    <lineage>
        <taxon>Bacteria</taxon>
        <taxon>Pseudomonadati</taxon>
        <taxon>Pseudomonadota</taxon>
        <taxon>Gammaproteobacteria</taxon>
        <taxon>Chromatiales</taxon>
        <taxon>Chromatiaceae</taxon>
        <taxon>Thioflavicoccus</taxon>
    </lineage>
</organism>
<reference evidence="3 4" key="1">
    <citation type="submission" date="2011-09" db="EMBL/GenBank/DDBJ databases">
        <title>Complete sequence of chromosome of Thioflavicoccus mobilis 8321.</title>
        <authorList>
            <consortium name="US DOE Joint Genome Institute"/>
            <person name="Lucas S."/>
            <person name="Han J."/>
            <person name="Lapidus A."/>
            <person name="Cheng J.-F."/>
            <person name="Goodwin L."/>
            <person name="Pitluck S."/>
            <person name="Peters L."/>
            <person name="Ovchinnikova G."/>
            <person name="Lu M."/>
            <person name="Detter J.C."/>
            <person name="Han C."/>
            <person name="Tapia R."/>
            <person name="Land M."/>
            <person name="Hauser L."/>
            <person name="Kyrpides N."/>
            <person name="Ivanova N."/>
            <person name="Pagani I."/>
            <person name="Vogl K."/>
            <person name="Liu Z."/>
            <person name="Imhoff J."/>
            <person name="Thiel V."/>
            <person name="Frigaard N.-U."/>
            <person name="Bryant D."/>
            <person name="Woyke T."/>
        </authorList>
    </citation>
    <scope>NUCLEOTIDE SEQUENCE [LARGE SCALE GENOMIC DNA]</scope>
    <source>
        <strain evidence="3 4">8321</strain>
    </source>
</reference>
<proteinExistence type="predicted"/>
<dbReference type="AlphaFoldDB" id="L0GXA8"/>
<evidence type="ECO:0000313" key="3">
    <source>
        <dbReference type="EMBL" id="AGA91403.1"/>
    </source>
</evidence>
<accession>L0GXA8</accession>